<reference evidence="9" key="1">
    <citation type="journal article" date="2020" name="mSystems">
        <title>Genome- and Community-Level Interaction Insights into Carbon Utilization and Element Cycling Functions of Hydrothermarchaeota in Hydrothermal Sediment.</title>
        <authorList>
            <person name="Zhou Z."/>
            <person name="Liu Y."/>
            <person name="Xu W."/>
            <person name="Pan J."/>
            <person name="Luo Z.H."/>
            <person name="Li M."/>
        </authorList>
    </citation>
    <scope>NUCLEOTIDE SEQUENCE [LARGE SCALE GENOMIC DNA]</scope>
    <source>
        <strain evidence="9">HyVt-85</strain>
    </source>
</reference>
<dbReference type="InterPro" id="IPR046348">
    <property type="entry name" value="SIS_dom_sf"/>
</dbReference>
<dbReference type="InterPro" id="IPR035466">
    <property type="entry name" value="GlmS/AgaS_SIS"/>
</dbReference>
<dbReference type="NCBIfam" id="TIGR01135">
    <property type="entry name" value="glmS"/>
    <property type="match status" value="1"/>
</dbReference>
<dbReference type="PROSITE" id="PS51278">
    <property type="entry name" value="GATASE_TYPE_2"/>
    <property type="match status" value="1"/>
</dbReference>
<dbReference type="EC" id="2.6.1.16" evidence="2"/>
<gene>
    <name evidence="9" type="primary">glmS</name>
    <name evidence="9" type="ORF">ENL31_00790</name>
</gene>
<dbReference type="CDD" id="cd05008">
    <property type="entry name" value="SIS_GlmS_GlmD_1"/>
    <property type="match status" value="1"/>
</dbReference>
<dbReference type="GO" id="GO:0097367">
    <property type="term" value="F:carbohydrate derivative binding"/>
    <property type="evidence" value="ECO:0007669"/>
    <property type="project" value="InterPro"/>
</dbReference>
<dbReference type="EMBL" id="DRTM01000061">
    <property type="protein sequence ID" value="HHE75647.1"/>
    <property type="molecule type" value="Genomic_DNA"/>
</dbReference>
<proteinExistence type="predicted"/>
<evidence type="ECO:0000256" key="4">
    <source>
        <dbReference type="ARBA" id="ARBA00022679"/>
    </source>
</evidence>
<feature type="domain" description="SIS" evidence="8">
    <location>
        <begin position="366"/>
        <end position="505"/>
    </location>
</feature>
<dbReference type="GO" id="GO:0006487">
    <property type="term" value="P:protein N-linked glycosylation"/>
    <property type="evidence" value="ECO:0007669"/>
    <property type="project" value="TreeGrafter"/>
</dbReference>
<feature type="non-terminal residue" evidence="9">
    <location>
        <position position="1"/>
    </location>
</feature>
<dbReference type="AlphaFoldDB" id="A0A7J3T9L3"/>
<dbReference type="FunFam" id="3.40.50.10490:FF:000002">
    <property type="entry name" value="Glutamine--fructose-6-phosphate aminotransferase [isomerizing]"/>
    <property type="match status" value="1"/>
</dbReference>
<evidence type="ECO:0000256" key="2">
    <source>
        <dbReference type="ARBA" id="ARBA00012916"/>
    </source>
</evidence>
<keyword evidence="3 9" id="KW-0032">Aminotransferase</keyword>
<accession>A0A7J3T9L3</accession>
<dbReference type="PANTHER" id="PTHR10937">
    <property type="entry name" value="GLUCOSAMINE--FRUCTOSE-6-PHOSPHATE AMINOTRANSFERASE, ISOMERIZING"/>
    <property type="match status" value="1"/>
</dbReference>
<evidence type="ECO:0000259" key="7">
    <source>
        <dbReference type="PROSITE" id="PS51278"/>
    </source>
</evidence>
<dbReference type="GO" id="GO:0006002">
    <property type="term" value="P:fructose 6-phosphate metabolic process"/>
    <property type="evidence" value="ECO:0007669"/>
    <property type="project" value="TreeGrafter"/>
</dbReference>
<dbReference type="InterPro" id="IPR005855">
    <property type="entry name" value="GFAT"/>
</dbReference>
<sequence>HGIPSDKNAHPFLDCQGKLAIVHNGIIENYLSLREELIKKGHKFVSDTDSELIAHLIEEYYQGDLKDAFFKAIRKLKGSFAIAVIHQDERKILAAKKESPLVIGIGDHENFLASDIPAFLAYTNRVIVLKDKEVCELTDDFVQIYDFDEKEVRRDVEYINWSLEDAEKSGYEHFMLKEIFEQPIAVDNTIHSLISRNDVDLEFDSMVIVACGTSYHAGLVGKYIMEELLHVPVYVYYASEYRYREVLENSLTVLITQSGETADTIAAARKAMAAGNTTLAITNVVGSSITNYVDMVLYTSAGPEIGVAATKTFTAQLASLYYFAIEAARNKMLISPMRYESLLNTLRKVPYYIEKTLSVEPRIIKEAKKIANSKDIFFIARGINYPIALEGALKMKEISYIHAEGYPAGELKHGPLALIEDGVPVVTLVPVDKTYEKMLSNIKEVSARKAYVIALSPSEEAGKYVDSLIKVPDIDPLFSPFVNVVALQLLSYHTARILGRNIDKPRNLAKSVTVE</sequence>
<dbReference type="PROSITE" id="PS51464">
    <property type="entry name" value="SIS"/>
    <property type="match status" value="2"/>
</dbReference>
<dbReference type="SUPFAM" id="SSF53697">
    <property type="entry name" value="SIS domain"/>
    <property type="match status" value="1"/>
</dbReference>
<protein>
    <recommendedName>
        <fullName evidence="2">glutamine--fructose-6-phosphate transaminase (isomerizing)</fullName>
        <ecNumber evidence="2">2.6.1.16</ecNumber>
    </recommendedName>
</protein>
<dbReference type="GO" id="GO:0004360">
    <property type="term" value="F:glutamine-fructose-6-phosphate transaminase (isomerizing) activity"/>
    <property type="evidence" value="ECO:0007669"/>
    <property type="project" value="UniProtKB-EC"/>
</dbReference>
<evidence type="ECO:0000256" key="1">
    <source>
        <dbReference type="ARBA" id="ARBA00001031"/>
    </source>
</evidence>
<organism evidence="9">
    <name type="scientific">Candidatus Aciduliprofundum boonei</name>
    <dbReference type="NCBI Taxonomy" id="379547"/>
    <lineage>
        <taxon>Archaea</taxon>
        <taxon>Methanobacteriati</taxon>
        <taxon>Thermoplasmatota</taxon>
        <taxon>DHVE2 group</taxon>
        <taxon>Candidatus Aciduliprofundum</taxon>
    </lineage>
</organism>
<dbReference type="InterPro" id="IPR001347">
    <property type="entry name" value="SIS_dom"/>
</dbReference>
<dbReference type="GO" id="GO:0006047">
    <property type="term" value="P:UDP-N-acetylglucosamine metabolic process"/>
    <property type="evidence" value="ECO:0007669"/>
    <property type="project" value="TreeGrafter"/>
</dbReference>
<dbReference type="InterPro" id="IPR029055">
    <property type="entry name" value="Ntn_hydrolases_N"/>
</dbReference>
<dbReference type="CDD" id="cd05009">
    <property type="entry name" value="SIS_GlmS_GlmD_2"/>
    <property type="match status" value="1"/>
</dbReference>
<dbReference type="Pfam" id="PF01380">
    <property type="entry name" value="SIS"/>
    <property type="match status" value="2"/>
</dbReference>
<dbReference type="SUPFAM" id="SSF56235">
    <property type="entry name" value="N-terminal nucleophile aminohydrolases (Ntn hydrolases)"/>
    <property type="match status" value="1"/>
</dbReference>
<dbReference type="InterPro" id="IPR017932">
    <property type="entry name" value="GATase_2_dom"/>
</dbReference>
<dbReference type="GO" id="GO:0046349">
    <property type="term" value="P:amino sugar biosynthetic process"/>
    <property type="evidence" value="ECO:0007669"/>
    <property type="project" value="UniProtKB-ARBA"/>
</dbReference>
<keyword evidence="4 9" id="KW-0808">Transferase</keyword>
<dbReference type="Gene3D" id="3.60.20.10">
    <property type="entry name" value="Glutamine Phosphoribosylpyrophosphate, subunit 1, domain 1"/>
    <property type="match status" value="1"/>
</dbReference>
<evidence type="ECO:0000313" key="9">
    <source>
        <dbReference type="EMBL" id="HHE75647.1"/>
    </source>
</evidence>
<dbReference type="PANTHER" id="PTHR10937:SF0">
    <property type="entry name" value="GLUTAMINE--FRUCTOSE-6-PHOSPHATE TRANSAMINASE (ISOMERIZING)"/>
    <property type="match status" value="1"/>
</dbReference>
<dbReference type="Proteomes" id="UP000886130">
    <property type="component" value="Unassembled WGS sequence"/>
</dbReference>
<keyword evidence="5" id="KW-0677">Repeat</keyword>
<feature type="domain" description="Glutamine amidotransferase type-2" evidence="7">
    <location>
        <begin position="1"/>
        <end position="140"/>
    </location>
</feature>
<evidence type="ECO:0000256" key="6">
    <source>
        <dbReference type="ARBA" id="ARBA00022962"/>
    </source>
</evidence>
<dbReference type="FunFam" id="3.40.50.10490:FF:000001">
    <property type="entry name" value="Glutamine--fructose-6-phosphate aminotransferase [isomerizing]"/>
    <property type="match status" value="1"/>
</dbReference>
<name>A0A7J3T9L3_9ARCH</name>
<evidence type="ECO:0000256" key="5">
    <source>
        <dbReference type="ARBA" id="ARBA00022737"/>
    </source>
</evidence>
<dbReference type="Pfam" id="PF13537">
    <property type="entry name" value="GATase_7"/>
    <property type="match status" value="1"/>
</dbReference>
<comment type="catalytic activity">
    <reaction evidence="1">
        <text>D-fructose 6-phosphate + L-glutamine = D-glucosamine 6-phosphate + L-glutamate</text>
        <dbReference type="Rhea" id="RHEA:13237"/>
        <dbReference type="ChEBI" id="CHEBI:29985"/>
        <dbReference type="ChEBI" id="CHEBI:58359"/>
        <dbReference type="ChEBI" id="CHEBI:58725"/>
        <dbReference type="ChEBI" id="CHEBI:61527"/>
        <dbReference type="EC" id="2.6.1.16"/>
    </reaction>
</comment>
<evidence type="ECO:0000256" key="3">
    <source>
        <dbReference type="ARBA" id="ARBA00022576"/>
    </source>
</evidence>
<keyword evidence="6" id="KW-0315">Glutamine amidotransferase</keyword>
<comment type="caution">
    <text evidence="9">The sequence shown here is derived from an EMBL/GenBank/DDBJ whole genome shotgun (WGS) entry which is preliminary data.</text>
</comment>
<dbReference type="InterPro" id="IPR035490">
    <property type="entry name" value="GlmS/FrlB_SIS"/>
</dbReference>
<feature type="domain" description="SIS" evidence="8">
    <location>
        <begin position="190"/>
        <end position="334"/>
    </location>
</feature>
<dbReference type="Gene3D" id="3.40.50.10490">
    <property type="entry name" value="Glucose-6-phosphate isomerase like protein, domain 1"/>
    <property type="match status" value="2"/>
</dbReference>
<evidence type="ECO:0000259" key="8">
    <source>
        <dbReference type="PROSITE" id="PS51464"/>
    </source>
</evidence>
<dbReference type="NCBIfam" id="NF001484">
    <property type="entry name" value="PRK00331.1"/>
    <property type="match status" value="1"/>
</dbReference>